<accession>A0AA36BB75</accession>
<keyword evidence="2" id="KW-1185">Reference proteome</keyword>
<evidence type="ECO:0000313" key="2">
    <source>
        <dbReference type="Proteomes" id="UP001162480"/>
    </source>
</evidence>
<evidence type="ECO:0000313" key="1">
    <source>
        <dbReference type="EMBL" id="CAI9731221.1"/>
    </source>
</evidence>
<sequence length="86" mass="10142">MKSSDNKHMAFAYNEFLRLKFSNFDKTSKGLKTRYIKWKRYASNVSEMGAKSLSQLEYLDEKMGAEATKSKRTYSQFSYYDMSKFA</sequence>
<dbReference type="AlphaFoldDB" id="A0AA36BB75"/>
<dbReference type="Proteomes" id="UP001162480">
    <property type="component" value="Chromosome 12"/>
</dbReference>
<reference evidence="1" key="1">
    <citation type="submission" date="2023-08" db="EMBL/GenBank/DDBJ databases">
        <authorList>
            <person name="Alioto T."/>
            <person name="Alioto T."/>
            <person name="Gomez Garrido J."/>
        </authorList>
    </citation>
    <scope>NUCLEOTIDE SEQUENCE</scope>
</reference>
<proteinExistence type="predicted"/>
<name>A0AA36BB75_OCTVU</name>
<dbReference type="EMBL" id="OX597825">
    <property type="protein sequence ID" value="CAI9731221.1"/>
    <property type="molecule type" value="Genomic_DNA"/>
</dbReference>
<organism evidence="1 2">
    <name type="scientific">Octopus vulgaris</name>
    <name type="common">Common octopus</name>
    <dbReference type="NCBI Taxonomy" id="6645"/>
    <lineage>
        <taxon>Eukaryota</taxon>
        <taxon>Metazoa</taxon>
        <taxon>Spiralia</taxon>
        <taxon>Lophotrochozoa</taxon>
        <taxon>Mollusca</taxon>
        <taxon>Cephalopoda</taxon>
        <taxon>Coleoidea</taxon>
        <taxon>Octopodiformes</taxon>
        <taxon>Octopoda</taxon>
        <taxon>Incirrata</taxon>
        <taxon>Octopodidae</taxon>
        <taxon>Octopus</taxon>
    </lineage>
</organism>
<protein>
    <submittedName>
        <fullName evidence="1">Uncharacterized protein</fullName>
    </submittedName>
</protein>
<gene>
    <name evidence="1" type="ORF">OCTVUL_1B001643</name>
</gene>